<reference evidence="9" key="1">
    <citation type="submission" date="2022-10" db="EMBL/GenBank/DDBJ databases">
        <title>The WGS of Solirubrobacter sp. CPCC 204708.</title>
        <authorList>
            <person name="Jiang Z."/>
        </authorList>
    </citation>
    <scope>NUCLEOTIDE SEQUENCE</scope>
    <source>
        <strain evidence="9">CPCC 204708</strain>
    </source>
</reference>
<keyword evidence="3 7" id="KW-0081">Bacteriolytic enzyme</keyword>
<dbReference type="CDD" id="cd00737">
    <property type="entry name" value="lyz_endolysin_autolysin"/>
    <property type="match status" value="1"/>
</dbReference>
<evidence type="ECO:0000256" key="5">
    <source>
        <dbReference type="ARBA" id="ARBA00023200"/>
    </source>
</evidence>
<comment type="catalytic activity">
    <reaction evidence="1 7">
        <text>Hydrolysis of (1-&gt;4)-beta-linkages between N-acetylmuramic acid and N-acetyl-D-glucosamine residues in a peptidoglycan and between N-acetyl-D-glucosamine residues in chitodextrins.</text>
        <dbReference type="EC" id="3.2.1.17"/>
    </reaction>
</comment>
<dbReference type="InterPro" id="IPR002196">
    <property type="entry name" value="Glyco_hydro_24"/>
</dbReference>
<protein>
    <recommendedName>
        <fullName evidence="7">Lysozyme</fullName>
        <ecNumber evidence="7">3.2.1.17</ecNumber>
    </recommendedName>
</protein>
<evidence type="ECO:0000313" key="9">
    <source>
        <dbReference type="EMBL" id="MDA0139617.1"/>
    </source>
</evidence>
<dbReference type="InterPro" id="IPR051018">
    <property type="entry name" value="Bacteriophage_GH24"/>
</dbReference>
<dbReference type="EC" id="3.2.1.17" evidence="7"/>
<comment type="similarity">
    <text evidence="7">Belongs to the glycosyl hydrolase 24 family.</text>
</comment>
<dbReference type="InterPro" id="IPR034690">
    <property type="entry name" value="Endolysin_T4_type"/>
</dbReference>
<comment type="caution">
    <text evidence="9">The sequence shown here is derived from an EMBL/GenBank/DDBJ whole genome shotgun (WGS) entry which is preliminary data.</text>
</comment>
<dbReference type="PANTHER" id="PTHR38107">
    <property type="match status" value="1"/>
</dbReference>
<dbReference type="HAMAP" id="MF_04110">
    <property type="entry name" value="ENDOLYSIN_T4"/>
    <property type="match status" value="1"/>
</dbReference>
<name>A0ABT4RM22_9ACTN</name>
<organism evidence="9 10">
    <name type="scientific">Solirubrobacter deserti</name>
    <dbReference type="NCBI Taxonomy" id="2282478"/>
    <lineage>
        <taxon>Bacteria</taxon>
        <taxon>Bacillati</taxon>
        <taxon>Actinomycetota</taxon>
        <taxon>Thermoleophilia</taxon>
        <taxon>Solirubrobacterales</taxon>
        <taxon>Solirubrobacteraceae</taxon>
        <taxon>Solirubrobacter</taxon>
    </lineage>
</organism>
<feature type="compositionally biased region" description="Basic residues" evidence="8">
    <location>
        <begin position="210"/>
        <end position="224"/>
    </location>
</feature>
<keyword evidence="6 7" id="KW-0326">Glycosidase</keyword>
<dbReference type="InterPro" id="IPR023346">
    <property type="entry name" value="Lysozyme-like_dom_sf"/>
</dbReference>
<feature type="compositionally biased region" description="Basic and acidic residues" evidence="8">
    <location>
        <begin position="200"/>
        <end position="209"/>
    </location>
</feature>
<evidence type="ECO:0000256" key="7">
    <source>
        <dbReference type="RuleBase" id="RU003788"/>
    </source>
</evidence>
<keyword evidence="10" id="KW-1185">Reference proteome</keyword>
<dbReference type="SUPFAM" id="SSF53955">
    <property type="entry name" value="Lysozyme-like"/>
    <property type="match status" value="1"/>
</dbReference>
<dbReference type="InterPro" id="IPR023347">
    <property type="entry name" value="Lysozyme_dom_sf"/>
</dbReference>
<evidence type="ECO:0000256" key="3">
    <source>
        <dbReference type="ARBA" id="ARBA00022638"/>
    </source>
</evidence>
<keyword evidence="4 7" id="KW-0378">Hydrolase</keyword>
<gene>
    <name evidence="9" type="ORF">OJ962_19105</name>
</gene>
<accession>A0ABT4RM22</accession>
<dbReference type="RefSeq" id="WP_202952080.1">
    <property type="nucleotide sequence ID" value="NZ_JAPCID010000027.1"/>
</dbReference>
<dbReference type="Pfam" id="PF00959">
    <property type="entry name" value="Phage_lysozyme"/>
    <property type="match status" value="1"/>
</dbReference>
<sequence>MRTSTVGVALIKEFEGFPYNGRPYQDMVKVWTIGYGHTKGVGPGTKPLTEAQASRLLQQDLDEHYAPAVLNLGLPLEQNQFDALVSFVYNCGPGALAPSTTIGRELRARRWQAAADALLMWDKAGGRRVAGLTRRRHAERALFLDDIDPLEGYTEHEKAWIREYDELRRADTDLERRRELREKMRAQRKRIWRAAQPAEKGGDGQGWEHAHRRSRYRSLKARSS</sequence>
<proteinExistence type="inferred from homology"/>
<dbReference type="InterPro" id="IPR033907">
    <property type="entry name" value="Endolysin_autolysin"/>
</dbReference>
<evidence type="ECO:0000256" key="6">
    <source>
        <dbReference type="ARBA" id="ARBA00023295"/>
    </source>
</evidence>
<keyword evidence="2 7" id="KW-0929">Antimicrobial</keyword>
<dbReference type="PANTHER" id="PTHR38107:SF3">
    <property type="entry name" value="LYSOZYME RRRD-RELATED"/>
    <property type="match status" value="1"/>
</dbReference>
<evidence type="ECO:0000313" key="10">
    <source>
        <dbReference type="Proteomes" id="UP001147700"/>
    </source>
</evidence>
<evidence type="ECO:0000256" key="8">
    <source>
        <dbReference type="SAM" id="MobiDB-lite"/>
    </source>
</evidence>
<dbReference type="EMBL" id="JAPCID010000027">
    <property type="protein sequence ID" value="MDA0139617.1"/>
    <property type="molecule type" value="Genomic_DNA"/>
</dbReference>
<dbReference type="Proteomes" id="UP001147700">
    <property type="component" value="Unassembled WGS sequence"/>
</dbReference>
<dbReference type="Gene3D" id="1.10.530.40">
    <property type="match status" value="1"/>
</dbReference>
<keyword evidence="5" id="KW-1035">Host cytoplasm</keyword>
<feature type="region of interest" description="Disordered" evidence="8">
    <location>
        <begin position="190"/>
        <end position="224"/>
    </location>
</feature>
<evidence type="ECO:0000256" key="1">
    <source>
        <dbReference type="ARBA" id="ARBA00000632"/>
    </source>
</evidence>
<evidence type="ECO:0000256" key="4">
    <source>
        <dbReference type="ARBA" id="ARBA00022801"/>
    </source>
</evidence>
<evidence type="ECO:0000256" key="2">
    <source>
        <dbReference type="ARBA" id="ARBA00022529"/>
    </source>
</evidence>